<protein>
    <submittedName>
        <fullName evidence="1">Uncharacterized protein</fullName>
    </submittedName>
</protein>
<gene>
    <name evidence="1" type="ORF">UFOVP190_108</name>
</gene>
<name>A0A6J7WJQ9_9CAUD</name>
<accession>A0A6J7WJQ9</accession>
<proteinExistence type="predicted"/>
<evidence type="ECO:0000313" key="1">
    <source>
        <dbReference type="EMBL" id="CAB5214419.1"/>
    </source>
</evidence>
<sequence length="487" mass="52167">MSIQLSPAGSTVVRNYRHAARIFTDDNMRLSPKYGFMFYVEFDFNPLITNVSNTAAQELGMIVKSVNLPKYTIDTKIRNAYNRKNISQHKINYDAVNISFHDDQADNVRNFWYDYYSFFYRDSDYADATYQGTHKYQSRPSFDWGYTPRPTIGYNNANSNQPYQYIQAVRIYSLYQKNFSEYELINPTISAFKHGEHANGENGSLLEHQMTLQFESVKYYTGYVTENTVGGYIDLHYDRTPSPLAPPGGVDLVDDGRGGYSKATDTITDLAGVNPLYGAVNNMPALTSFSNFSGAFASKIANATALGAAGGVNIGGFTIPSIGGLSAGLTNSTILKQQLTATAAGLAGTAAASLANGVLSGVTRALGTQGTAIVGLAAQAIANPSAALATVQNMAIKWATQQATALVNQGVSYVLYGSDGKGGLVGAIGTGIGQINTALAFNGYSSLSAGISGTIGGFASDLGEVWSNGTNFGVWSTTAQIWQVDNF</sequence>
<organism evidence="1">
    <name type="scientific">uncultured Caudovirales phage</name>
    <dbReference type="NCBI Taxonomy" id="2100421"/>
    <lineage>
        <taxon>Viruses</taxon>
        <taxon>Duplodnaviria</taxon>
        <taxon>Heunggongvirae</taxon>
        <taxon>Uroviricota</taxon>
        <taxon>Caudoviricetes</taxon>
        <taxon>Peduoviridae</taxon>
        <taxon>Maltschvirus</taxon>
        <taxon>Maltschvirus maltsch</taxon>
    </lineage>
</organism>
<dbReference type="EMBL" id="LR798243">
    <property type="protein sequence ID" value="CAB5214419.1"/>
    <property type="molecule type" value="Genomic_DNA"/>
</dbReference>
<reference evidence="1" key="1">
    <citation type="submission" date="2020-05" db="EMBL/GenBank/DDBJ databases">
        <authorList>
            <person name="Chiriac C."/>
            <person name="Salcher M."/>
            <person name="Ghai R."/>
            <person name="Kavagutti S V."/>
        </authorList>
    </citation>
    <scope>NUCLEOTIDE SEQUENCE</scope>
</reference>